<protein>
    <recommendedName>
        <fullName evidence="4">Transposase</fullName>
    </recommendedName>
</protein>
<name>A0ABM8BRK5_9MOLU</name>
<dbReference type="RefSeq" id="WP_281748841.1">
    <property type="nucleotide sequence ID" value="NZ_AP026933.1"/>
</dbReference>
<proteinExistence type="inferred from homology"/>
<organism evidence="2 3">
    <name type="scientific">Spiroplasma ixodetis</name>
    <dbReference type="NCBI Taxonomy" id="2141"/>
    <lineage>
        <taxon>Bacteria</taxon>
        <taxon>Bacillati</taxon>
        <taxon>Mycoplasmatota</taxon>
        <taxon>Mollicutes</taxon>
        <taxon>Entomoplasmatales</taxon>
        <taxon>Spiroplasmataceae</taxon>
        <taxon>Spiroplasma</taxon>
    </lineage>
</organism>
<sequence>MNFNYKWNFREQNAKIDKLILKHITNKWEKIDWRIKNTRDKKKYKIVDYQYRTRKTIHGLVTYKRRIYEYFNEKIQKWVRVCLVDEILELPKYKRIGEDIEKTIIEYFADGKRYRDIWDIIKKANISLSSIHRVFKNLEVIEANPVKVKLEKNQPVFVAIDDGHRKFWNFKRKGTKHSMRLIVTYTDNINHKVQNKRVKAIIRPTRTAIGVKKIAEFVKEHCQKFYENIEQAKIIICGDSAGWIKEIADYLGAQFVLDKFHLIRTLYLGIMAGNKGKYLKEYNHCKNLINNGQYEQLIDFLYKELDNHKKLKKKYFKNNKQGIENQSAKWNIGCFTETNIWHVLKEMLGNRTYNISIYIKMVIFKCNKINTEIQLL</sequence>
<evidence type="ECO:0000256" key="1">
    <source>
        <dbReference type="ARBA" id="ARBA00006539"/>
    </source>
</evidence>
<accession>A0ABM8BRK5</accession>
<dbReference type="EMBL" id="AP026933">
    <property type="protein sequence ID" value="BDT02495.1"/>
    <property type="molecule type" value="Genomic_DNA"/>
</dbReference>
<dbReference type="InterPro" id="IPR009620">
    <property type="entry name" value="UPF0236"/>
</dbReference>
<reference evidence="2 3" key="1">
    <citation type="journal article" date="2022" name="Front. Microbiol.">
        <title>Male-killing mechanisms vary between Spiroplasma species.</title>
        <authorList>
            <person name="Arai H."/>
            <person name="Inoue M."/>
            <person name="Kageyama D."/>
        </authorList>
    </citation>
    <scope>NUCLEOTIDE SEQUENCE [LARGE SCALE GENOMIC DNA]</scope>
    <source>
        <strain evidence="3">sHm</strain>
    </source>
</reference>
<dbReference type="NCBIfam" id="NF046004">
    <property type="entry name" value="ICE_Mbov_0401"/>
    <property type="match status" value="1"/>
</dbReference>
<evidence type="ECO:0000313" key="2">
    <source>
        <dbReference type="EMBL" id="BDT02495.1"/>
    </source>
</evidence>
<gene>
    <name evidence="2" type="ORF">SHM_01410</name>
</gene>
<keyword evidence="3" id="KW-1185">Reference proteome</keyword>
<evidence type="ECO:0008006" key="4">
    <source>
        <dbReference type="Google" id="ProtNLM"/>
    </source>
</evidence>
<comment type="similarity">
    <text evidence="1">Belongs to the UPF0236 family.</text>
</comment>
<evidence type="ECO:0000313" key="3">
    <source>
        <dbReference type="Proteomes" id="UP001163387"/>
    </source>
</evidence>
<dbReference type="Pfam" id="PF06782">
    <property type="entry name" value="UPF0236"/>
    <property type="match status" value="1"/>
</dbReference>
<dbReference type="Proteomes" id="UP001163387">
    <property type="component" value="Chromosome"/>
</dbReference>